<dbReference type="EMBL" id="JACGWZ010000006">
    <property type="protein sequence ID" value="MBA8826873.1"/>
    <property type="molecule type" value="Genomic_DNA"/>
</dbReference>
<dbReference type="Proteomes" id="UP000569329">
    <property type="component" value="Unassembled WGS sequence"/>
</dbReference>
<evidence type="ECO:0000313" key="2">
    <source>
        <dbReference type="Proteomes" id="UP000569329"/>
    </source>
</evidence>
<gene>
    <name evidence="1" type="ORF">FHX42_004252</name>
</gene>
<protein>
    <submittedName>
        <fullName evidence="1">Uncharacterized protein</fullName>
    </submittedName>
</protein>
<sequence>MSTAPAQPRADRSAPAGVADDLGFIARVLETPAVASAGDRCARLFTASRYRPEPGVR</sequence>
<evidence type="ECO:0000313" key="1">
    <source>
        <dbReference type="EMBL" id="MBA8826873.1"/>
    </source>
</evidence>
<accession>A0A839E0R0</accession>
<proteinExistence type="predicted"/>
<organism evidence="1 2">
    <name type="scientific">Halosaccharopolyspora lacisalsi</name>
    <dbReference type="NCBI Taxonomy" id="1000566"/>
    <lineage>
        <taxon>Bacteria</taxon>
        <taxon>Bacillati</taxon>
        <taxon>Actinomycetota</taxon>
        <taxon>Actinomycetes</taxon>
        <taxon>Pseudonocardiales</taxon>
        <taxon>Pseudonocardiaceae</taxon>
        <taxon>Halosaccharopolyspora</taxon>
    </lineage>
</organism>
<keyword evidence="2" id="KW-1185">Reference proteome</keyword>
<reference evidence="1 2" key="1">
    <citation type="submission" date="2020-07" db="EMBL/GenBank/DDBJ databases">
        <title>Sequencing the genomes of 1000 actinobacteria strains.</title>
        <authorList>
            <person name="Klenk H.-P."/>
        </authorList>
    </citation>
    <scope>NUCLEOTIDE SEQUENCE [LARGE SCALE GENOMIC DNA]</scope>
    <source>
        <strain evidence="1 2">DSM 45975</strain>
    </source>
</reference>
<dbReference type="RefSeq" id="WP_182546047.1">
    <property type="nucleotide sequence ID" value="NZ_JACGWZ010000006.1"/>
</dbReference>
<comment type="caution">
    <text evidence="1">The sequence shown here is derived from an EMBL/GenBank/DDBJ whole genome shotgun (WGS) entry which is preliminary data.</text>
</comment>
<dbReference type="AlphaFoldDB" id="A0A839E0R0"/>
<name>A0A839E0R0_9PSEU</name>